<dbReference type="Pfam" id="PF09694">
    <property type="entry name" value="Gcw_chp"/>
    <property type="match status" value="1"/>
</dbReference>
<evidence type="ECO:0008006" key="4">
    <source>
        <dbReference type="Google" id="ProtNLM"/>
    </source>
</evidence>
<reference evidence="2" key="1">
    <citation type="journal article" date="2014" name="Int. J. Syst. Evol. Microbiol.">
        <title>Complete genome sequence of Corynebacterium casei LMG S-19264T (=DSM 44701T), isolated from a smear-ripened cheese.</title>
        <authorList>
            <consortium name="US DOE Joint Genome Institute (JGI-PGF)"/>
            <person name="Walter F."/>
            <person name="Albersmeier A."/>
            <person name="Kalinowski J."/>
            <person name="Ruckert C."/>
        </authorList>
    </citation>
    <scope>NUCLEOTIDE SEQUENCE</scope>
    <source>
        <strain evidence="2">CGMCC 1.7086</strain>
    </source>
</reference>
<dbReference type="InterPro" id="IPR010239">
    <property type="entry name" value="CHP02001"/>
</dbReference>
<feature type="signal peptide" evidence="1">
    <location>
        <begin position="1"/>
        <end position="37"/>
    </location>
</feature>
<keyword evidence="1" id="KW-0732">Signal</keyword>
<dbReference type="SUPFAM" id="SSF56935">
    <property type="entry name" value="Porins"/>
    <property type="match status" value="1"/>
</dbReference>
<dbReference type="NCBIfam" id="TIGR02001">
    <property type="entry name" value="gcw_chp"/>
    <property type="match status" value="1"/>
</dbReference>
<protein>
    <recommendedName>
        <fullName evidence="4">Outer membrane protein beta-barrel domain-containing protein</fullName>
    </recommendedName>
</protein>
<dbReference type="EMBL" id="BMLS01000008">
    <property type="protein sequence ID" value="GGO74148.1"/>
    <property type="molecule type" value="Genomic_DNA"/>
</dbReference>
<reference evidence="2" key="2">
    <citation type="submission" date="2020-09" db="EMBL/GenBank/DDBJ databases">
        <authorList>
            <person name="Sun Q."/>
            <person name="Zhou Y."/>
        </authorList>
    </citation>
    <scope>NUCLEOTIDE SEQUENCE</scope>
    <source>
        <strain evidence="2">CGMCC 1.7086</strain>
    </source>
</reference>
<feature type="chain" id="PRO_5037264769" description="Outer membrane protein beta-barrel domain-containing protein" evidence="1">
    <location>
        <begin position="38"/>
        <end position="238"/>
    </location>
</feature>
<name>A0A917Z3K6_9ALTE</name>
<evidence type="ECO:0000313" key="3">
    <source>
        <dbReference type="Proteomes" id="UP000606935"/>
    </source>
</evidence>
<evidence type="ECO:0000313" key="2">
    <source>
        <dbReference type="EMBL" id="GGO74148.1"/>
    </source>
</evidence>
<dbReference type="Proteomes" id="UP000606935">
    <property type="component" value="Unassembled WGS sequence"/>
</dbReference>
<proteinExistence type="predicted"/>
<keyword evidence="3" id="KW-1185">Reference proteome</keyword>
<comment type="caution">
    <text evidence="2">The sequence shown here is derived from an EMBL/GenBank/DDBJ whole genome shotgun (WGS) entry which is preliminary data.</text>
</comment>
<gene>
    <name evidence="2" type="ORF">GCM10010982_36290</name>
</gene>
<accession>A0A917Z3K6</accession>
<evidence type="ECO:0000256" key="1">
    <source>
        <dbReference type="SAM" id="SignalP"/>
    </source>
</evidence>
<organism evidence="2 3">
    <name type="scientific">Bowmanella pacifica</name>
    <dbReference type="NCBI Taxonomy" id="502051"/>
    <lineage>
        <taxon>Bacteria</taxon>
        <taxon>Pseudomonadati</taxon>
        <taxon>Pseudomonadota</taxon>
        <taxon>Gammaproteobacteria</taxon>
        <taxon>Alteromonadales</taxon>
        <taxon>Alteromonadaceae</taxon>
        <taxon>Bowmanella</taxon>
    </lineage>
</organism>
<sequence>MSRLDTNNNVLKETWMKLKTKLLSSVLLFALPVMANAEVSGYVTLTSDYMFRGLSLNDKDPAIQAGLDWSAEDSGWYAGIWASPVTDDTEVDLFVGYAGELADGLEYDLMAVYYAYLDEDEYNYMELHAGLSKALSSNFSLGINLDYTNDSLGSSAYEDMNALHMSVVASFSIQEDLSLELEYGRQGWEEYGEDEDYDWGRLSVLKDYGDFSFDVSAWYNDLDGDDSSKFTVGVSYNF</sequence>
<dbReference type="AlphaFoldDB" id="A0A917Z3K6"/>